<name>A0AAD4BEH1_BOLED</name>
<comment type="caution">
    <text evidence="1">The sequence shown here is derived from an EMBL/GenBank/DDBJ whole genome shotgun (WGS) entry which is preliminary data.</text>
</comment>
<accession>A0AAD4BEH1</accession>
<sequence length="58" mass="6412">MAAYHICGSADMKKQIISPVSKEARWATMNVVPQTIITAAHISSHQIAYSQPEKQSKE</sequence>
<organism evidence="1 2">
    <name type="scientific">Boletus edulis BED1</name>
    <dbReference type="NCBI Taxonomy" id="1328754"/>
    <lineage>
        <taxon>Eukaryota</taxon>
        <taxon>Fungi</taxon>
        <taxon>Dikarya</taxon>
        <taxon>Basidiomycota</taxon>
        <taxon>Agaricomycotina</taxon>
        <taxon>Agaricomycetes</taxon>
        <taxon>Agaricomycetidae</taxon>
        <taxon>Boletales</taxon>
        <taxon>Boletineae</taxon>
        <taxon>Boletaceae</taxon>
        <taxon>Boletoideae</taxon>
        <taxon>Boletus</taxon>
    </lineage>
</organism>
<gene>
    <name evidence="1" type="ORF">L210DRAFT_946016</name>
</gene>
<keyword evidence="2" id="KW-1185">Reference proteome</keyword>
<dbReference type="Proteomes" id="UP001194468">
    <property type="component" value="Unassembled WGS sequence"/>
</dbReference>
<reference evidence="1" key="2">
    <citation type="journal article" date="2020" name="Nat. Commun.">
        <title>Large-scale genome sequencing of mycorrhizal fungi provides insights into the early evolution of symbiotic traits.</title>
        <authorList>
            <person name="Miyauchi S."/>
            <person name="Kiss E."/>
            <person name="Kuo A."/>
            <person name="Drula E."/>
            <person name="Kohler A."/>
            <person name="Sanchez-Garcia M."/>
            <person name="Morin E."/>
            <person name="Andreopoulos B."/>
            <person name="Barry K.W."/>
            <person name="Bonito G."/>
            <person name="Buee M."/>
            <person name="Carver A."/>
            <person name="Chen C."/>
            <person name="Cichocki N."/>
            <person name="Clum A."/>
            <person name="Culley D."/>
            <person name="Crous P.W."/>
            <person name="Fauchery L."/>
            <person name="Girlanda M."/>
            <person name="Hayes R.D."/>
            <person name="Keri Z."/>
            <person name="LaButti K."/>
            <person name="Lipzen A."/>
            <person name="Lombard V."/>
            <person name="Magnuson J."/>
            <person name="Maillard F."/>
            <person name="Murat C."/>
            <person name="Nolan M."/>
            <person name="Ohm R.A."/>
            <person name="Pangilinan J."/>
            <person name="Pereira M.F."/>
            <person name="Perotto S."/>
            <person name="Peter M."/>
            <person name="Pfister S."/>
            <person name="Riley R."/>
            <person name="Sitrit Y."/>
            <person name="Stielow J.B."/>
            <person name="Szollosi G."/>
            <person name="Zifcakova L."/>
            <person name="Stursova M."/>
            <person name="Spatafora J.W."/>
            <person name="Tedersoo L."/>
            <person name="Vaario L.M."/>
            <person name="Yamada A."/>
            <person name="Yan M."/>
            <person name="Wang P."/>
            <person name="Xu J."/>
            <person name="Bruns T."/>
            <person name="Baldrian P."/>
            <person name="Vilgalys R."/>
            <person name="Dunand C."/>
            <person name="Henrissat B."/>
            <person name="Grigoriev I.V."/>
            <person name="Hibbett D."/>
            <person name="Nagy L.G."/>
            <person name="Martin F.M."/>
        </authorList>
    </citation>
    <scope>NUCLEOTIDE SEQUENCE</scope>
    <source>
        <strain evidence="1">BED1</strain>
    </source>
</reference>
<protein>
    <submittedName>
        <fullName evidence="1">Uncharacterized protein</fullName>
    </submittedName>
</protein>
<proteinExistence type="predicted"/>
<dbReference type="EMBL" id="WHUW01000110">
    <property type="protein sequence ID" value="KAF8423936.1"/>
    <property type="molecule type" value="Genomic_DNA"/>
</dbReference>
<reference evidence="1" key="1">
    <citation type="submission" date="2019-10" db="EMBL/GenBank/DDBJ databases">
        <authorList>
            <consortium name="DOE Joint Genome Institute"/>
            <person name="Kuo A."/>
            <person name="Miyauchi S."/>
            <person name="Kiss E."/>
            <person name="Drula E."/>
            <person name="Kohler A."/>
            <person name="Sanchez-Garcia M."/>
            <person name="Andreopoulos B."/>
            <person name="Barry K.W."/>
            <person name="Bonito G."/>
            <person name="Buee M."/>
            <person name="Carver A."/>
            <person name="Chen C."/>
            <person name="Cichocki N."/>
            <person name="Clum A."/>
            <person name="Culley D."/>
            <person name="Crous P.W."/>
            <person name="Fauchery L."/>
            <person name="Girlanda M."/>
            <person name="Hayes R."/>
            <person name="Keri Z."/>
            <person name="LaButti K."/>
            <person name="Lipzen A."/>
            <person name="Lombard V."/>
            <person name="Magnuson J."/>
            <person name="Maillard F."/>
            <person name="Morin E."/>
            <person name="Murat C."/>
            <person name="Nolan M."/>
            <person name="Ohm R."/>
            <person name="Pangilinan J."/>
            <person name="Pereira M."/>
            <person name="Perotto S."/>
            <person name="Peter M."/>
            <person name="Riley R."/>
            <person name="Sitrit Y."/>
            <person name="Stielow B."/>
            <person name="Szollosi G."/>
            <person name="Zifcakova L."/>
            <person name="Stursova M."/>
            <person name="Spatafora J.W."/>
            <person name="Tedersoo L."/>
            <person name="Vaario L.-M."/>
            <person name="Yamada A."/>
            <person name="Yan M."/>
            <person name="Wang P."/>
            <person name="Xu J."/>
            <person name="Bruns T."/>
            <person name="Baldrian P."/>
            <person name="Vilgalys R."/>
            <person name="Henrissat B."/>
            <person name="Grigoriev I.V."/>
            <person name="Hibbett D."/>
            <person name="Nagy L.G."/>
            <person name="Martin F.M."/>
        </authorList>
    </citation>
    <scope>NUCLEOTIDE SEQUENCE</scope>
    <source>
        <strain evidence="1">BED1</strain>
    </source>
</reference>
<dbReference type="AlphaFoldDB" id="A0AAD4BEH1"/>
<evidence type="ECO:0000313" key="2">
    <source>
        <dbReference type="Proteomes" id="UP001194468"/>
    </source>
</evidence>
<evidence type="ECO:0000313" key="1">
    <source>
        <dbReference type="EMBL" id="KAF8423936.1"/>
    </source>
</evidence>